<dbReference type="NCBIfam" id="TIGR03618">
    <property type="entry name" value="Rv1155_F420"/>
    <property type="match status" value="1"/>
</dbReference>
<keyword evidence="4" id="KW-1185">Reference proteome</keyword>
<dbReference type="GO" id="GO:0070967">
    <property type="term" value="F:coenzyme F420 binding"/>
    <property type="evidence" value="ECO:0007669"/>
    <property type="project" value="TreeGrafter"/>
</dbReference>
<feature type="domain" description="Pyridoxamine 5'-phosphate oxidase N-terminal" evidence="2">
    <location>
        <begin position="4"/>
        <end position="125"/>
    </location>
</feature>
<evidence type="ECO:0000313" key="4">
    <source>
        <dbReference type="Proteomes" id="UP000316096"/>
    </source>
</evidence>
<dbReference type="InterPro" id="IPR011576">
    <property type="entry name" value="Pyridox_Oxase_N"/>
</dbReference>
<dbReference type="PANTHER" id="PTHR35176">
    <property type="entry name" value="HEME OXYGENASE HI_0854-RELATED"/>
    <property type="match status" value="1"/>
</dbReference>
<evidence type="ECO:0000256" key="1">
    <source>
        <dbReference type="ARBA" id="ARBA00023002"/>
    </source>
</evidence>
<proteinExistence type="predicted"/>
<dbReference type="GO" id="GO:0005829">
    <property type="term" value="C:cytosol"/>
    <property type="evidence" value="ECO:0007669"/>
    <property type="project" value="TreeGrafter"/>
</dbReference>
<sequence>MATLDEAVRRILDGTNFASVATVRADGAPQVSVVWVKRDEDTVLFSTTAGRQKAKNLTADPRVSVSIYDLANPYESVEIRGNAELTVDEDKWLPRELSHKYLGEDPPKAEPGEVRLIVRVIPEKVIRFAPDM</sequence>
<dbReference type="GO" id="GO:0016627">
    <property type="term" value="F:oxidoreductase activity, acting on the CH-CH group of donors"/>
    <property type="evidence" value="ECO:0007669"/>
    <property type="project" value="TreeGrafter"/>
</dbReference>
<dbReference type="Proteomes" id="UP000316096">
    <property type="component" value="Unassembled WGS sequence"/>
</dbReference>
<dbReference type="Pfam" id="PF01243">
    <property type="entry name" value="PNPOx_N"/>
    <property type="match status" value="1"/>
</dbReference>
<dbReference type="OrthoDB" id="162914at2"/>
<dbReference type="InterPro" id="IPR012349">
    <property type="entry name" value="Split_barrel_FMN-bd"/>
</dbReference>
<dbReference type="Gene3D" id="2.30.110.10">
    <property type="entry name" value="Electron Transport, Fmn-binding Protein, Chain A"/>
    <property type="match status" value="1"/>
</dbReference>
<dbReference type="InterPro" id="IPR019920">
    <property type="entry name" value="F420-binding_dom_put"/>
</dbReference>
<gene>
    <name evidence="3" type="ORF">FB559_3045</name>
</gene>
<name>A0A543CKN7_9ACTN</name>
<accession>A0A543CKN7</accession>
<evidence type="ECO:0000259" key="2">
    <source>
        <dbReference type="Pfam" id="PF01243"/>
    </source>
</evidence>
<dbReference type="SUPFAM" id="SSF50475">
    <property type="entry name" value="FMN-binding split barrel"/>
    <property type="match status" value="1"/>
</dbReference>
<comment type="caution">
    <text evidence="3">The sequence shown here is derived from an EMBL/GenBank/DDBJ whole genome shotgun (WGS) entry which is preliminary data.</text>
</comment>
<dbReference type="EMBL" id="VFOZ01000001">
    <property type="protein sequence ID" value="TQL97457.1"/>
    <property type="molecule type" value="Genomic_DNA"/>
</dbReference>
<reference evidence="3 4" key="1">
    <citation type="submission" date="2019-06" db="EMBL/GenBank/DDBJ databases">
        <title>Sequencing the genomes of 1000 actinobacteria strains.</title>
        <authorList>
            <person name="Klenk H.-P."/>
        </authorList>
    </citation>
    <scope>NUCLEOTIDE SEQUENCE [LARGE SCALE GENOMIC DNA]</scope>
    <source>
        <strain evidence="3 4">DSM 102200</strain>
    </source>
</reference>
<protein>
    <submittedName>
        <fullName evidence="3">PPOX class probable F420-dependent enzyme</fullName>
    </submittedName>
</protein>
<dbReference type="InterPro" id="IPR052019">
    <property type="entry name" value="F420H2_bilvrd_red/Heme_oxyg"/>
</dbReference>
<dbReference type="RefSeq" id="WP_141956192.1">
    <property type="nucleotide sequence ID" value="NZ_VFOZ01000001.1"/>
</dbReference>
<dbReference type="AlphaFoldDB" id="A0A543CKN7"/>
<organism evidence="3 4">
    <name type="scientific">Actinoallomurus bryophytorum</name>
    <dbReference type="NCBI Taxonomy" id="1490222"/>
    <lineage>
        <taxon>Bacteria</taxon>
        <taxon>Bacillati</taxon>
        <taxon>Actinomycetota</taxon>
        <taxon>Actinomycetes</taxon>
        <taxon>Streptosporangiales</taxon>
        <taxon>Thermomonosporaceae</taxon>
        <taxon>Actinoallomurus</taxon>
    </lineage>
</organism>
<evidence type="ECO:0000313" key="3">
    <source>
        <dbReference type="EMBL" id="TQL97457.1"/>
    </source>
</evidence>
<dbReference type="PANTHER" id="PTHR35176:SF6">
    <property type="entry name" value="HEME OXYGENASE HI_0854-RELATED"/>
    <property type="match status" value="1"/>
</dbReference>
<keyword evidence="1" id="KW-0560">Oxidoreductase</keyword>